<evidence type="ECO:0000313" key="2">
    <source>
        <dbReference type="EMBL" id="MCS5711637.1"/>
    </source>
</evidence>
<evidence type="ECO:0000313" key="1">
    <source>
        <dbReference type="EMBL" id="KRG18913.1"/>
    </source>
</evidence>
<proteinExistence type="predicted"/>
<dbReference type="RefSeq" id="WP_075067492.1">
    <property type="nucleotide sequence ID" value="NZ_LKAJ02000001.1"/>
</dbReference>
<reference evidence="2" key="3">
    <citation type="submission" date="2021-06" db="EMBL/GenBank/DDBJ databases">
        <title>Genomic Description and Analysis of Intracellular Bacteria, Candidatus Berkiella cookevillensis and Candidatus Berkiella aquae.</title>
        <authorList>
            <person name="Kidane D.T."/>
            <person name="Mehari Y.T."/>
            <person name="Rice F.C."/>
            <person name="Arivett B.A."/>
            <person name="Farone A.L."/>
            <person name="Berk S.G."/>
            <person name="Farone M.B."/>
        </authorList>
    </citation>
    <scope>NUCLEOTIDE SEQUENCE</scope>
    <source>
        <strain evidence="2">HT99</strain>
    </source>
</reference>
<evidence type="ECO:0000313" key="3">
    <source>
        <dbReference type="Proteomes" id="UP000051497"/>
    </source>
</evidence>
<sequence>MFNFLTFLGLGGNAANLAGDALNVVKNANDATNSKLDKKKRVKARQNFIENMVNVGAPLAAGAVTGAVASPAGAIPAAQMTQSLVKSTGIGKLLGKIFHPVLAPFANLLGFFKRKIKDTIGLDIGKWLNFGVKVAQPVIGAGKVLNGGGNNALSHLGNNPLTDISSVFASRTITHSAKRTIPPLGSARIKIDTKPKPSYQATNKVKYRF</sequence>
<reference evidence="1" key="1">
    <citation type="submission" date="2015-09" db="EMBL/GenBank/DDBJ databases">
        <title>Draft Genome Sequences of Two Novel Amoeba-resistant Intranuclear Bacteria, Candidatus Berkiella cookevillensis and Candidatus Berkiella aquae.</title>
        <authorList>
            <person name="Mehari Y.T."/>
            <person name="Arivett B.A."/>
            <person name="Farone A.L."/>
            <person name="Gunderson J.H."/>
            <person name="Farone M.B."/>
        </authorList>
    </citation>
    <scope>NUCLEOTIDE SEQUENCE [LARGE SCALE GENOMIC DNA]</scope>
    <source>
        <strain evidence="1">HT99</strain>
    </source>
</reference>
<dbReference type="EMBL" id="LKAJ01000018">
    <property type="protein sequence ID" value="KRG18913.1"/>
    <property type="molecule type" value="Genomic_DNA"/>
</dbReference>
<comment type="caution">
    <text evidence="1">The sequence shown here is derived from an EMBL/GenBank/DDBJ whole genome shotgun (WGS) entry which is preliminary data.</text>
</comment>
<reference evidence="2" key="2">
    <citation type="journal article" date="2016" name="Genome Announc.">
        <title>Draft Genome Sequences of Two Novel Amoeba-Resistant Intranuclear Bacteria, 'Candidatus Berkiella cookevillensis' and 'Candidatus Berkiella aquae'.</title>
        <authorList>
            <person name="Mehari Y.T."/>
            <person name="Arivett B.A."/>
            <person name="Farone A.L."/>
            <person name="Gunderson J.H."/>
            <person name="Farone M.B."/>
        </authorList>
    </citation>
    <scope>NUCLEOTIDE SEQUENCE</scope>
    <source>
        <strain evidence="2">HT99</strain>
    </source>
</reference>
<dbReference type="Proteomes" id="UP000051497">
    <property type="component" value="Unassembled WGS sequence"/>
</dbReference>
<name>A0A0Q9YR85_9GAMM</name>
<dbReference type="AlphaFoldDB" id="A0A0Q9YR85"/>
<protein>
    <submittedName>
        <fullName evidence="1">Uncharacterized protein</fullName>
    </submittedName>
</protein>
<dbReference type="EMBL" id="LKAJ02000001">
    <property type="protein sequence ID" value="MCS5711637.1"/>
    <property type="molecule type" value="Genomic_DNA"/>
</dbReference>
<gene>
    <name evidence="2" type="ORF">HT99x_009320</name>
    <name evidence="1" type="ORF">HT99x_02903</name>
</gene>
<accession>A0A0Q9YR85</accession>
<keyword evidence="3" id="KW-1185">Reference proteome</keyword>
<organism evidence="1">
    <name type="scientific">Candidatus Berkiella aquae</name>
    <dbReference type="NCBI Taxonomy" id="295108"/>
    <lineage>
        <taxon>Bacteria</taxon>
        <taxon>Pseudomonadati</taxon>
        <taxon>Pseudomonadota</taxon>
        <taxon>Gammaproteobacteria</taxon>
        <taxon>Candidatus Berkiellales</taxon>
        <taxon>Candidatus Berkiellaceae</taxon>
        <taxon>Candidatus Berkiella</taxon>
    </lineage>
</organism>